<feature type="non-terminal residue" evidence="2">
    <location>
        <position position="129"/>
    </location>
</feature>
<evidence type="ECO:0000313" key="2">
    <source>
        <dbReference type="EMBL" id="GAH70843.1"/>
    </source>
</evidence>
<feature type="transmembrane region" description="Helical" evidence="1">
    <location>
        <begin position="87"/>
        <end position="109"/>
    </location>
</feature>
<name>X1JM39_9ZZZZ</name>
<gene>
    <name evidence="2" type="ORF">S03H2_47323</name>
</gene>
<reference evidence="2" key="1">
    <citation type="journal article" date="2014" name="Front. Microbiol.">
        <title>High frequency of phylogenetically diverse reductive dehalogenase-homologous genes in deep subseafloor sedimentary metagenomes.</title>
        <authorList>
            <person name="Kawai M."/>
            <person name="Futagami T."/>
            <person name="Toyoda A."/>
            <person name="Takaki Y."/>
            <person name="Nishi S."/>
            <person name="Hori S."/>
            <person name="Arai W."/>
            <person name="Tsubouchi T."/>
            <person name="Morono Y."/>
            <person name="Uchiyama I."/>
            <person name="Ito T."/>
            <person name="Fujiyama A."/>
            <person name="Inagaki F."/>
            <person name="Takami H."/>
        </authorList>
    </citation>
    <scope>NUCLEOTIDE SEQUENCE</scope>
    <source>
        <strain evidence="2">Expedition CK06-06</strain>
    </source>
</reference>
<dbReference type="AlphaFoldDB" id="X1JM39"/>
<accession>X1JM39</accession>
<keyword evidence="1" id="KW-0812">Transmembrane</keyword>
<feature type="transmembrane region" description="Helical" evidence="1">
    <location>
        <begin position="42"/>
        <end position="66"/>
    </location>
</feature>
<proteinExistence type="predicted"/>
<dbReference type="EMBL" id="BARU01029776">
    <property type="protein sequence ID" value="GAH70843.1"/>
    <property type="molecule type" value="Genomic_DNA"/>
</dbReference>
<keyword evidence="1" id="KW-0472">Membrane</keyword>
<keyword evidence="1" id="KW-1133">Transmembrane helix</keyword>
<organism evidence="2">
    <name type="scientific">marine sediment metagenome</name>
    <dbReference type="NCBI Taxonomy" id="412755"/>
    <lineage>
        <taxon>unclassified sequences</taxon>
        <taxon>metagenomes</taxon>
        <taxon>ecological metagenomes</taxon>
    </lineage>
</organism>
<sequence>MRVAARSPSIADWVLRHAPRGGTALRENYESAQTGGTDITTWVVRLAALGVTVIFVTVIVVSTLRLRHWRTLVEEDPQAGRRASGLGSLRFVVALFLVPVGMITLFSWVETPFEYHTPEPLELSHDARI</sequence>
<comment type="caution">
    <text evidence="2">The sequence shown here is derived from an EMBL/GenBank/DDBJ whole genome shotgun (WGS) entry which is preliminary data.</text>
</comment>
<evidence type="ECO:0000256" key="1">
    <source>
        <dbReference type="SAM" id="Phobius"/>
    </source>
</evidence>
<protein>
    <submittedName>
        <fullName evidence="2">Uncharacterized protein</fullName>
    </submittedName>
</protein>